<reference evidence="29" key="3">
    <citation type="submission" date="2020-10" db="UniProtKB">
        <authorList>
            <consortium name="WormBaseParasite"/>
        </authorList>
    </citation>
    <scope>IDENTIFICATION</scope>
</reference>
<dbReference type="GO" id="GO:0000139">
    <property type="term" value="C:Golgi membrane"/>
    <property type="evidence" value="ECO:0007669"/>
    <property type="project" value="UniProtKB-SubCell"/>
</dbReference>
<evidence type="ECO:0000256" key="23">
    <source>
        <dbReference type="PIRSR" id="PIRSR607754-1"/>
    </source>
</evidence>
<keyword evidence="16" id="KW-0325">Glycoprotein</keyword>
<dbReference type="GO" id="GO:0006487">
    <property type="term" value="P:protein N-linked glycosylation"/>
    <property type="evidence" value="ECO:0007669"/>
    <property type="project" value="TreeGrafter"/>
</dbReference>
<dbReference type="EMBL" id="LK028576">
    <property type="protein sequence ID" value="CDS15586.1"/>
    <property type="molecule type" value="Genomic_DNA"/>
</dbReference>
<organism evidence="27">
    <name type="scientific">Echinococcus granulosus</name>
    <name type="common">Hydatid tapeworm</name>
    <dbReference type="NCBI Taxonomy" id="6210"/>
    <lineage>
        <taxon>Eukaryota</taxon>
        <taxon>Metazoa</taxon>
        <taxon>Spiralia</taxon>
        <taxon>Lophotrochozoa</taxon>
        <taxon>Platyhelminthes</taxon>
        <taxon>Cestoda</taxon>
        <taxon>Eucestoda</taxon>
        <taxon>Cyclophyllidea</taxon>
        <taxon>Taeniidae</taxon>
        <taxon>Echinococcus</taxon>
        <taxon>Echinococcus granulosus group</taxon>
    </lineage>
</organism>
<comment type="similarity">
    <text evidence="4">Belongs to the glycosyltransferase 16 (GT16) protein family.</text>
</comment>
<evidence type="ECO:0000256" key="21">
    <source>
        <dbReference type="ARBA" id="ARBA00032915"/>
    </source>
</evidence>
<dbReference type="UniPathway" id="UPA00378"/>
<comment type="pathway">
    <text evidence="3">Protein modification; protein glycosylation.</text>
</comment>
<dbReference type="InterPro" id="IPR029044">
    <property type="entry name" value="Nucleotide-diphossugar_trans"/>
</dbReference>
<evidence type="ECO:0000256" key="19">
    <source>
        <dbReference type="ARBA" id="ARBA00031203"/>
    </source>
</evidence>
<evidence type="ECO:0000256" key="24">
    <source>
        <dbReference type="PIRSR" id="PIRSR607754-2"/>
    </source>
</evidence>
<comment type="cofactor">
    <cofactor evidence="1 24">
        <name>Mn(2+)</name>
        <dbReference type="ChEBI" id="CHEBI:29035"/>
    </cofactor>
</comment>
<feature type="binding site" evidence="24">
    <location>
        <position position="285"/>
    </location>
    <ligand>
        <name>Mn(2+)</name>
        <dbReference type="ChEBI" id="CHEBI:29035"/>
    </ligand>
</feature>
<dbReference type="GO" id="GO:0046872">
    <property type="term" value="F:metal ion binding"/>
    <property type="evidence" value="ECO:0007669"/>
    <property type="project" value="UniProtKB-KW"/>
</dbReference>
<gene>
    <name evidence="29" type="primary">EGR_00151</name>
    <name evidence="27" type="ORF">EgrG_000798500</name>
</gene>
<feature type="disulfide bond" evidence="25">
    <location>
        <begin position="358"/>
        <end position="463"/>
    </location>
</feature>
<evidence type="ECO:0000256" key="18">
    <source>
        <dbReference type="ARBA" id="ARBA00029663"/>
    </source>
</evidence>
<evidence type="ECO:0000256" key="17">
    <source>
        <dbReference type="ARBA" id="ARBA00023211"/>
    </source>
</evidence>
<evidence type="ECO:0000256" key="10">
    <source>
        <dbReference type="ARBA" id="ARBA00022723"/>
    </source>
</evidence>
<evidence type="ECO:0000256" key="3">
    <source>
        <dbReference type="ARBA" id="ARBA00004922"/>
    </source>
</evidence>
<feature type="binding site" evidence="23">
    <location>
        <begin position="153"/>
        <end position="157"/>
    </location>
    <ligand>
        <name>substrate</name>
    </ligand>
</feature>
<feature type="binding site" evidence="24">
    <location>
        <position position="394"/>
    </location>
    <ligand>
        <name>Mn(2+)</name>
        <dbReference type="ChEBI" id="CHEBI:29035"/>
    </ligand>
</feature>
<evidence type="ECO:0000256" key="13">
    <source>
        <dbReference type="ARBA" id="ARBA00023034"/>
    </source>
</evidence>
<proteinExistence type="inferred from homology"/>
<keyword evidence="7" id="KW-0328">Glycosyltransferase</keyword>
<keyword evidence="9 26" id="KW-0812">Transmembrane</keyword>
<evidence type="ECO:0000256" key="22">
    <source>
        <dbReference type="ARBA" id="ARBA00093257"/>
    </source>
</evidence>
<evidence type="ECO:0000256" key="8">
    <source>
        <dbReference type="ARBA" id="ARBA00022679"/>
    </source>
</evidence>
<evidence type="ECO:0000256" key="12">
    <source>
        <dbReference type="ARBA" id="ARBA00022989"/>
    </source>
</evidence>
<comment type="catalytic activity">
    <reaction evidence="22">
        <text>an N(4)-{beta-D-GlcNAc-(1-&gt;2)-alpha-D-Man-(1-&gt;3)-[alpha-D-Man-(1-&gt;6)]-beta-D-Man-(1-&gt;4)-beta-D-GlcNAc-(1-&gt;4)-beta-D-GlcNAc}-L-asparaginyl-[protein] + UDP-N-acetyl-alpha-D-glucosamine = N(4)-{beta-D-GlcNAc-(1-&gt;2)-alpha-D-Man-(1-&gt;3)-[beta-D-GlcNAc-(1-&gt;2)-alpha-D-Man-(1-&gt;6)]-beta-D-Man-(1-&gt;4)-beta-D-GlcNAc-(1-&gt;4)-beta-D-GlcNAc}-L-asparaginyl-[protein] + UDP + H(+)</text>
        <dbReference type="Rhea" id="RHEA:12941"/>
        <dbReference type="Rhea" id="RHEA-COMP:13526"/>
        <dbReference type="Rhea" id="RHEA-COMP:14369"/>
        <dbReference type="ChEBI" id="CHEBI:15378"/>
        <dbReference type="ChEBI" id="CHEBI:57705"/>
        <dbReference type="ChEBI" id="CHEBI:58223"/>
        <dbReference type="ChEBI" id="CHEBI:60615"/>
        <dbReference type="ChEBI" id="CHEBI:60651"/>
        <dbReference type="EC" id="2.4.1.143"/>
    </reaction>
</comment>
<keyword evidence="10 24" id="KW-0479">Metal-binding</keyword>
<feature type="binding site" evidence="23">
    <location>
        <position position="184"/>
    </location>
    <ligand>
        <name>substrate</name>
    </ligand>
</feature>
<evidence type="ECO:0000313" key="29">
    <source>
        <dbReference type="WBParaSite" id="EgrG_000798500"/>
    </source>
</evidence>
<accession>A0A068W7E2</accession>
<keyword evidence="15 25" id="KW-1015">Disulfide bond</keyword>
<dbReference type="Gene3D" id="3.90.550.10">
    <property type="entry name" value="Spore Coat Polysaccharide Biosynthesis Protein SpsA, Chain A"/>
    <property type="match status" value="1"/>
</dbReference>
<dbReference type="OrthoDB" id="6019616at2759"/>
<comment type="subcellular location">
    <subcellularLocation>
        <location evidence="2">Golgi apparatus membrane</location>
        <topology evidence="2">Single-pass type II membrane protein</topology>
    </subcellularLocation>
</comment>
<evidence type="ECO:0000256" key="20">
    <source>
        <dbReference type="ARBA" id="ARBA00032552"/>
    </source>
</evidence>
<name>A0A068W7E2_ECHGR</name>
<keyword evidence="17 24" id="KW-0464">Manganese</keyword>
<feature type="disulfide bond" evidence="25">
    <location>
        <begin position="226"/>
        <end position="234"/>
    </location>
</feature>
<reference evidence="27" key="2">
    <citation type="submission" date="2014-06" db="EMBL/GenBank/DDBJ databases">
        <authorList>
            <person name="Aslett M."/>
        </authorList>
    </citation>
    <scope>NUCLEOTIDE SEQUENCE</scope>
</reference>
<dbReference type="AlphaFoldDB" id="A0A068W7E2"/>
<dbReference type="EC" id="2.4.1.143" evidence="5"/>
<evidence type="ECO:0000256" key="2">
    <source>
        <dbReference type="ARBA" id="ARBA00004323"/>
    </source>
</evidence>
<dbReference type="InterPro" id="IPR007754">
    <property type="entry name" value="GlcNAc_II"/>
</dbReference>
<dbReference type="GO" id="GO:0008455">
    <property type="term" value="F:alpha-1,6-mannosylglycoprotein 2-beta-N-acetylglucosaminyltransferase activity"/>
    <property type="evidence" value="ECO:0007669"/>
    <property type="project" value="UniProtKB-EC"/>
</dbReference>
<evidence type="ECO:0000256" key="1">
    <source>
        <dbReference type="ARBA" id="ARBA00001936"/>
    </source>
</evidence>
<dbReference type="PANTHER" id="PTHR12871">
    <property type="entry name" value="BETA-1,2-N-ACETYLGLUCOSAMINYLTRANSFERASE II"/>
    <property type="match status" value="1"/>
</dbReference>
<evidence type="ECO:0000313" key="27">
    <source>
        <dbReference type="EMBL" id="CDS15586.1"/>
    </source>
</evidence>
<sequence>MHSISTALLRCRACKFARILIMPLRRRIAYPLVLIFCFIAIVVFNTSRIANIGGLSEKKNFNFFITDRNSKKIQSLQKSSLFENGTELMFFTNASLPIAFYNSSDFTWTPTKAAIVANLHLLRNHIHSVNEAQYIHNIDRFGKASPLFIIIVQVHQRYTHLLYLIESLRRVRGIEEALVVFSHDFFSPEINRMIAAIRFVRFTQIFFPYSRQIFLNLFPGPDPRDCHTRGAKDCLNHEWPDIAGNYRDTRFAQVKHHWIWKLCFVINKMNISKSFNGQYILLEEDYIVLKDMLHVLSLAKQLNTSFDVIALGSYENLQTYNASEIVHETYWISSKHNMGMAFTKNLFQKLEPYWKNFCIYDDYNWDWSLYFIDRVCASEKLRVLHFKNCGRVFHTGSCGLHNKGSECDNVEASVVGVMERVARGGGSDEGLFPATLMVEMATVQRSAVPPNGGWGDARDHALCLAIVNNRWLPLAHFLPDDPSHRRLDVFEPLIPGVSDTAVSVL</sequence>
<keyword evidence="11" id="KW-0735">Signal-anchor</keyword>
<feature type="transmembrane region" description="Helical" evidence="26">
    <location>
        <begin position="28"/>
        <end position="46"/>
    </location>
</feature>
<evidence type="ECO:0000256" key="26">
    <source>
        <dbReference type="SAM" id="Phobius"/>
    </source>
</evidence>
<dbReference type="SUPFAM" id="SSF53448">
    <property type="entry name" value="Nucleotide-diphospho-sugar transferases"/>
    <property type="match status" value="1"/>
</dbReference>
<keyword evidence="12 26" id="KW-1133">Transmembrane helix</keyword>
<evidence type="ECO:0000256" key="14">
    <source>
        <dbReference type="ARBA" id="ARBA00023136"/>
    </source>
</evidence>
<dbReference type="GO" id="GO:0009312">
    <property type="term" value="P:oligosaccharide biosynthetic process"/>
    <property type="evidence" value="ECO:0007669"/>
    <property type="project" value="InterPro"/>
</dbReference>
<evidence type="ECO:0000256" key="15">
    <source>
        <dbReference type="ARBA" id="ARBA00023157"/>
    </source>
</evidence>
<evidence type="ECO:0000313" key="28">
    <source>
        <dbReference type="Proteomes" id="UP000492820"/>
    </source>
</evidence>
<feature type="binding site" evidence="23">
    <location>
        <begin position="253"/>
        <end position="257"/>
    </location>
    <ligand>
        <name>substrate</name>
    </ligand>
</feature>
<dbReference type="Pfam" id="PF05060">
    <property type="entry name" value="MGAT2"/>
    <property type="match status" value="1"/>
</dbReference>
<dbReference type="WBParaSite" id="EgrG_000798500">
    <property type="protein sequence ID" value="EgrG_000798500"/>
    <property type="gene ID" value="EgrG_000798500"/>
</dbReference>
<evidence type="ECO:0000256" key="4">
    <source>
        <dbReference type="ARBA" id="ARBA00011011"/>
    </source>
</evidence>
<evidence type="ECO:0000256" key="6">
    <source>
        <dbReference type="ARBA" id="ARBA00014817"/>
    </source>
</evidence>
<dbReference type="PANTHER" id="PTHR12871:SF0">
    <property type="entry name" value="ALPHA-1,6-MANNOSYL-GLYCOPROTEIN 2-BETA-N-ACETYLGLUCOSAMINYLTRANSFERASE"/>
    <property type="match status" value="1"/>
</dbReference>
<protein>
    <recommendedName>
        <fullName evidence="6">Alpha-1,6-mannosyl-glycoprotein 2-beta-N-acetylglucosaminyltransferase</fullName>
        <ecNumber evidence="5">2.4.1.143</ecNumber>
    </recommendedName>
    <alternativeName>
        <fullName evidence="21">Beta-1,2-N-acetylglucosaminyltransferase II</fullName>
    </alternativeName>
    <alternativeName>
        <fullName evidence="20">GlcNAc-T II</fullName>
    </alternativeName>
    <alternativeName>
        <fullName evidence="19">Mannoside acetylglucosaminyltransferase 2</fullName>
    </alternativeName>
    <alternativeName>
        <fullName evidence="18">N-glycosyl-oligosaccharide-glycoprotein N-acetylglucosaminyltransferase II</fullName>
    </alternativeName>
</protein>
<evidence type="ECO:0000256" key="7">
    <source>
        <dbReference type="ARBA" id="ARBA00022676"/>
    </source>
</evidence>
<keyword evidence="13" id="KW-0333">Golgi apparatus</keyword>
<keyword evidence="8" id="KW-0808">Transferase</keyword>
<evidence type="ECO:0000256" key="16">
    <source>
        <dbReference type="ARBA" id="ARBA00023180"/>
    </source>
</evidence>
<evidence type="ECO:0000256" key="11">
    <source>
        <dbReference type="ARBA" id="ARBA00022968"/>
    </source>
</evidence>
<evidence type="ECO:0000256" key="9">
    <source>
        <dbReference type="ARBA" id="ARBA00022692"/>
    </source>
</evidence>
<dbReference type="GO" id="GO:0005795">
    <property type="term" value="C:Golgi stack"/>
    <property type="evidence" value="ECO:0007669"/>
    <property type="project" value="InterPro"/>
</dbReference>
<evidence type="ECO:0000256" key="25">
    <source>
        <dbReference type="PIRSR" id="PIRSR607754-3"/>
    </source>
</evidence>
<reference evidence="27 28" key="1">
    <citation type="journal article" date="2013" name="Nature">
        <title>The genomes of four tapeworm species reveal adaptations to parasitism.</title>
        <authorList>
            <person name="Tsai I.J."/>
            <person name="Zarowiecki M."/>
            <person name="Holroyd N."/>
            <person name="Garciarrubio A."/>
            <person name="Sanchez-Flores A."/>
            <person name="Brooks K.L."/>
            <person name="Tracey A."/>
            <person name="Bobes R.J."/>
            <person name="Fragoso G."/>
            <person name="Sciutto E."/>
            <person name="Aslett M."/>
            <person name="Beasley H."/>
            <person name="Bennett H.M."/>
            <person name="Cai J."/>
            <person name="Camicia F."/>
            <person name="Clark R."/>
            <person name="Cucher M."/>
            <person name="De Silva N."/>
            <person name="Day T.A."/>
            <person name="Deplazes P."/>
            <person name="Estrada K."/>
            <person name="Fernandez C."/>
            <person name="Holland P.W."/>
            <person name="Hou J."/>
            <person name="Hu S."/>
            <person name="Huckvale T."/>
            <person name="Hung S.S."/>
            <person name="Kamenetzky L."/>
            <person name="Keane J.A."/>
            <person name="Kiss F."/>
            <person name="Koziol U."/>
            <person name="Lambert O."/>
            <person name="Liu K."/>
            <person name="Luo X."/>
            <person name="Luo Y."/>
            <person name="Macchiaroli N."/>
            <person name="Nichol S."/>
            <person name="Paps J."/>
            <person name="Parkinson J."/>
            <person name="Pouchkina-Stantcheva N."/>
            <person name="Riddiford N."/>
            <person name="Rosenzvit M."/>
            <person name="Salinas G."/>
            <person name="Wasmuth J.D."/>
            <person name="Zamanian M."/>
            <person name="Zheng Y."/>
            <person name="Cai X."/>
            <person name="Soberon X."/>
            <person name="Olson P.D."/>
            <person name="Laclette J.P."/>
            <person name="Brehm K."/>
            <person name="Berriman M."/>
            <person name="Garciarrubio A."/>
            <person name="Bobes R.J."/>
            <person name="Fragoso G."/>
            <person name="Sanchez-Flores A."/>
            <person name="Estrada K."/>
            <person name="Cevallos M.A."/>
            <person name="Morett E."/>
            <person name="Gonzalez V."/>
            <person name="Portillo T."/>
            <person name="Ochoa-Leyva A."/>
            <person name="Jose M.V."/>
            <person name="Sciutto E."/>
            <person name="Landa A."/>
            <person name="Jimenez L."/>
            <person name="Valdes V."/>
            <person name="Carrero J.C."/>
            <person name="Larralde C."/>
            <person name="Morales-Montor J."/>
            <person name="Limon-Lason J."/>
            <person name="Soberon X."/>
            <person name="Laclette J.P."/>
        </authorList>
    </citation>
    <scope>NUCLEOTIDE SEQUENCE [LARGE SCALE GENOMIC DNA]</scope>
</reference>
<keyword evidence="14 26" id="KW-0472">Membrane</keyword>
<dbReference type="Proteomes" id="UP000492820">
    <property type="component" value="Unassembled WGS sequence"/>
</dbReference>
<evidence type="ECO:0000256" key="5">
    <source>
        <dbReference type="ARBA" id="ARBA00012613"/>
    </source>
</evidence>